<feature type="compositionally biased region" description="Polar residues" evidence="4">
    <location>
        <begin position="1829"/>
        <end position="1848"/>
    </location>
</feature>
<keyword evidence="3" id="KW-0539">Nucleus</keyword>
<reference evidence="6 7" key="1">
    <citation type="journal article" date="2023" name="Nat. Commun.">
        <title>Origin of minicircular mitochondrial genomes in red algae.</title>
        <authorList>
            <person name="Lee Y."/>
            <person name="Cho C.H."/>
            <person name="Lee Y.M."/>
            <person name="Park S.I."/>
            <person name="Yang J.H."/>
            <person name="West J.A."/>
            <person name="Bhattacharya D."/>
            <person name="Yoon H.S."/>
        </authorList>
    </citation>
    <scope>NUCLEOTIDE SEQUENCE [LARGE SCALE GENOMIC DNA]</scope>
    <source>
        <strain evidence="6 7">CCMP1338</strain>
        <tissue evidence="6">Whole cell</tissue>
    </source>
</reference>
<name>A0AAV8UWE5_9RHOD</name>
<dbReference type="InterPro" id="IPR015943">
    <property type="entry name" value="WD40/YVTN_repeat-like_dom_sf"/>
</dbReference>
<evidence type="ECO:0000259" key="5">
    <source>
        <dbReference type="Pfam" id="PF16755"/>
    </source>
</evidence>
<feature type="compositionally biased region" description="Basic and acidic residues" evidence="4">
    <location>
        <begin position="1041"/>
        <end position="1052"/>
    </location>
</feature>
<feature type="region of interest" description="Disordered" evidence="4">
    <location>
        <begin position="432"/>
        <end position="664"/>
    </location>
</feature>
<evidence type="ECO:0000313" key="7">
    <source>
        <dbReference type="Proteomes" id="UP001157974"/>
    </source>
</evidence>
<feature type="compositionally biased region" description="Polar residues" evidence="4">
    <location>
        <begin position="1643"/>
        <end position="1694"/>
    </location>
</feature>
<protein>
    <recommendedName>
        <fullName evidence="5">Nucleoporin Nup159/Nup146 N-terminal domain-containing protein</fullName>
    </recommendedName>
</protein>
<feature type="compositionally biased region" description="Basic and acidic residues" evidence="4">
    <location>
        <begin position="1245"/>
        <end position="1255"/>
    </location>
</feature>
<dbReference type="Gene3D" id="2.130.10.10">
    <property type="entry name" value="YVTN repeat-like/Quinoprotein amine dehydrogenase"/>
    <property type="match status" value="1"/>
</dbReference>
<feature type="compositionally biased region" description="Polar residues" evidence="4">
    <location>
        <begin position="1901"/>
        <end position="1911"/>
    </location>
</feature>
<feature type="compositionally biased region" description="Acidic residues" evidence="4">
    <location>
        <begin position="526"/>
        <end position="536"/>
    </location>
</feature>
<feature type="compositionally biased region" description="Low complexity" evidence="4">
    <location>
        <begin position="1381"/>
        <end position="1390"/>
    </location>
</feature>
<feature type="compositionally biased region" description="Polar residues" evidence="4">
    <location>
        <begin position="588"/>
        <end position="618"/>
    </location>
</feature>
<evidence type="ECO:0000256" key="4">
    <source>
        <dbReference type="SAM" id="MobiDB-lite"/>
    </source>
</evidence>
<feature type="domain" description="Nucleoporin Nup159/Nup146 N-terminal" evidence="5">
    <location>
        <begin position="39"/>
        <end position="407"/>
    </location>
</feature>
<feature type="compositionally biased region" description="Basic and acidic residues" evidence="4">
    <location>
        <begin position="1359"/>
        <end position="1375"/>
    </location>
</feature>
<sequence length="2031" mass="211955">MEDLKVEEPRDVDFYRFVPDGRLRLVDIRPADNTFRPKRLLEVSSKYGLVAAGGRMELCCMLLSGFREESLRYRSASAIRENPLPKPPTGTIRRLPMSGQPCFLKLSSDERTLLVLSSSQIGAKLPEADEITLYDISTLLIGITDVGSEVKPLYRSSLDASQGFRMVEMCEKDDDSYDIIALSSSGDVRRLSLPSMETEQSMLYEPGNDAATSMAVTRRGTVACIGTSSGEIKIVDVFKGKSITSIPSIESEWSVLAINEIGENSVLASYGRDMDLNHIVYELEGSGEVVSTVLGELCFGIGDPTDEEGGSPDVFVSKVPAWNVFAIATSVSSEIELVVLDSERRHWVNYKLNDDATATLPMNGDDEDTFPIGIALDMANTSTVPSKDTSEDDINAMPRVYVLNNEGLAIKFVLADDREGASCDVIRESGPAPLLQKPIQSLGEEPPKVPSKPGPFEQELEESQSRMFNFGAQEAGSPAAGPKGLQVFGSTPTGLSFGPPSTETKASAPKGASGGVRFDLGRTEPEAESSDEDDIGTDGTTSRDASVSGNSKKSTPGQEGSFSFTLGSDLSPALKQAFSPGSPKSFKLQPTSAEGSRSSTTPTSRAGKNEQFSQSFMSSPAEGGGPPPQFGLFQTSPAGFDLGGASGITQKMPTAKSGGITSISAEKVPTQSGIFRKGTGVAQQATTVKSSTFSSVAAEKIPTGNGLFEISPVGNDQGRQQKPKVKSELPPFANDRKPQFTVDQAFRNDQAHQYKDAGGEIGLMMKMIAEVEEDLKAMEKLVSDSNEVLAAAVADSRPDLKATKECTQRLQDAYRNLSIAELKERNGLKEAIGGLVDVDRKLEEGKFWLTSLDGDGANRPLSDEASKLDANLRELDKDVRHSMAGVDDLFERLRIEKLERSSESNGWDSARRLQMMFSTLSLHGLRLRAIEALQSSLTEQVSAQIEAVEDESVNILADKFGLSKISLQNGRYVESDRKPGLTKADVSLDHGSSIQFSEEFRQALSSAGMRCGRESITMTGNLPTEETALEPDLLRKSQREISNDEPLKKEPPRTQPVNSSVRFGGESDYLRSQFQIPKRQSAAAEVVVGGEVLEEVEEVAEDAAVDDDEEEIEELNIPDPRKGGGLPIGMDPIQLMSMMGGMGGMFPFGNVRVVRPDAAMGGFARGNPKAAASAANTGSVFGARPYVPPEETSKKPGADGAAFVPASFGTTSETQSSNQDAVEEEKAETKPEWSFANPNVAFGKPAKEKDSKPLEEDPMQPKWSFPDPTTDVSAYSKGNDLESKQNTKGLWGLPKPVAQAVDESKGEASAAKWNFGAAGSFGESSTSSAQTTKKWSFPSTASDGPEKANFSLSASLDTLGKKSSKETEVSARDGDLLGPKSTSSSAGISSGVQMRGSLPPLGSEKDRPKASLRPMGSEKDKPKASMPPMGSEKDARKASLPPFGSEKDAPKASLPQIGSERETPKASLPPLGSEKEIPKASLPPLGSEKDTPKASMTSNGSVADKSKGSLPPLGSEKDKPKASLPPLGSEKDKPTAALPPMESVKDKPKASLPPFGSERDQPQPTSTLFGTGRENQASTPLFGVPKEPQTVSSGSQALFPSGSTSESSKPNLFGTSGASGATEQPKATLFASASPGQGGITAAENNQSFGTSTFGGQATPSASLQQTANSLFSQASDSSPALPSTADTVSTSPFGSLAAGGGQSSSSPSVIKFTAPAPTKSLFGSSTTTEESSEPFGSKPAQGQPFASATVAEASSGQSSSAFGMGSMGTSLSLGDSKPDAGRSFGFGSSSFQEPTEAKTPFGSSPQTENVGGFGQSSSTAFGKPSPFGTVTQSAQTGSGIFGSSPSQPAAGFGTSTIGFGSTGFGSSTGGFGNQTSPQASAFGGQPPQGGFGSPAAAQSTAFGQQSSLGASVSPFGAGGFGQPASIGFGGGQASSGSAFQTPTATSGFGGGGFGSSGGGGGGGFAALASQAQSTSGFGTNSQQTGFGSNPQQPSGFGGGSQQQSGFGSTNNNSFSTSPSFGSSSFAERRM</sequence>
<evidence type="ECO:0000256" key="2">
    <source>
        <dbReference type="ARBA" id="ARBA00022448"/>
    </source>
</evidence>
<comment type="subcellular location">
    <subcellularLocation>
        <location evidence="1">Nucleus</location>
    </subcellularLocation>
</comment>
<feature type="region of interest" description="Disordered" evidence="4">
    <location>
        <begin position="707"/>
        <end position="736"/>
    </location>
</feature>
<dbReference type="Proteomes" id="UP001157974">
    <property type="component" value="Unassembled WGS sequence"/>
</dbReference>
<dbReference type="InterPro" id="IPR039462">
    <property type="entry name" value="Nup159/Nup146_N"/>
</dbReference>
<feature type="compositionally biased region" description="Polar residues" evidence="4">
    <location>
        <begin position="538"/>
        <end position="568"/>
    </location>
</feature>
<feature type="compositionally biased region" description="Polar residues" evidence="4">
    <location>
        <begin position="1802"/>
        <end position="1821"/>
    </location>
</feature>
<evidence type="ECO:0000313" key="6">
    <source>
        <dbReference type="EMBL" id="KAJ8906839.1"/>
    </source>
</evidence>
<dbReference type="SUPFAM" id="SSF117289">
    <property type="entry name" value="Nucleoporin domain"/>
    <property type="match status" value="1"/>
</dbReference>
<feature type="compositionally biased region" description="Gly residues" evidence="4">
    <location>
        <begin position="1917"/>
        <end position="1934"/>
    </location>
</feature>
<dbReference type="GO" id="GO:0005634">
    <property type="term" value="C:nucleus"/>
    <property type="evidence" value="ECO:0007669"/>
    <property type="project" value="UniProtKB-SubCell"/>
</dbReference>
<evidence type="ECO:0000256" key="3">
    <source>
        <dbReference type="ARBA" id="ARBA00023242"/>
    </source>
</evidence>
<feature type="compositionally biased region" description="Polar residues" evidence="4">
    <location>
        <begin position="488"/>
        <end position="505"/>
    </location>
</feature>
<dbReference type="Pfam" id="PF16755">
    <property type="entry name" value="Beta-prop_NUP159_NUP214"/>
    <property type="match status" value="1"/>
</dbReference>
<organism evidence="6 7">
    <name type="scientific">Rhodosorus marinus</name>
    <dbReference type="NCBI Taxonomy" id="101924"/>
    <lineage>
        <taxon>Eukaryota</taxon>
        <taxon>Rhodophyta</taxon>
        <taxon>Stylonematophyceae</taxon>
        <taxon>Stylonematales</taxon>
        <taxon>Stylonemataceae</taxon>
        <taxon>Rhodosorus</taxon>
    </lineage>
</organism>
<evidence type="ECO:0000256" key="1">
    <source>
        <dbReference type="ARBA" id="ARBA00004123"/>
    </source>
</evidence>
<feature type="region of interest" description="Disordered" evidence="4">
    <location>
        <begin position="1180"/>
        <end position="2031"/>
    </location>
</feature>
<feature type="compositionally biased region" description="Polar residues" evidence="4">
    <location>
        <begin position="1589"/>
        <end position="1622"/>
    </location>
</feature>
<feature type="compositionally biased region" description="Gly residues" evidence="4">
    <location>
        <begin position="1948"/>
        <end position="1965"/>
    </location>
</feature>
<feature type="compositionally biased region" description="Low complexity" evidence="4">
    <location>
        <begin position="1764"/>
        <end position="1792"/>
    </location>
</feature>
<feature type="compositionally biased region" description="Polar residues" evidence="4">
    <location>
        <begin position="1208"/>
        <end position="1220"/>
    </location>
</feature>
<feature type="compositionally biased region" description="Gly residues" evidence="4">
    <location>
        <begin position="1861"/>
        <end position="1873"/>
    </location>
</feature>
<accession>A0AAV8UWE5</accession>
<proteinExistence type="predicted"/>
<gene>
    <name evidence="6" type="ORF">NDN08_003324</name>
</gene>
<feature type="compositionally biased region" description="Low complexity" evidence="4">
    <location>
        <begin position="2002"/>
        <end position="2031"/>
    </location>
</feature>
<dbReference type="EMBL" id="JAMWBK010000003">
    <property type="protein sequence ID" value="KAJ8906839.1"/>
    <property type="molecule type" value="Genomic_DNA"/>
</dbReference>
<feature type="compositionally biased region" description="Polar residues" evidence="4">
    <location>
        <begin position="1970"/>
        <end position="1987"/>
    </location>
</feature>
<feature type="compositionally biased region" description="Polar residues" evidence="4">
    <location>
        <begin position="1753"/>
        <end position="1762"/>
    </location>
</feature>
<feature type="compositionally biased region" description="Polar residues" evidence="4">
    <location>
        <begin position="1562"/>
        <end position="1579"/>
    </location>
</feature>
<feature type="compositionally biased region" description="Polar residues" evidence="4">
    <location>
        <begin position="1322"/>
        <end position="1342"/>
    </location>
</feature>
<comment type="caution">
    <text evidence="6">The sequence shown here is derived from an EMBL/GenBank/DDBJ whole genome shotgun (WGS) entry which is preliminary data.</text>
</comment>
<keyword evidence="7" id="KW-1185">Reference proteome</keyword>
<keyword evidence="2" id="KW-0813">Transport</keyword>
<feature type="region of interest" description="Disordered" evidence="4">
    <location>
        <begin position="1041"/>
        <end position="1064"/>
    </location>
</feature>